<accession>J9H8D4</accession>
<evidence type="ECO:0000313" key="1">
    <source>
        <dbReference type="EMBL" id="EJX10655.1"/>
    </source>
</evidence>
<reference evidence="1" key="1">
    <citation type="journal article" date="2012" name="PLoS ONE">
        <title>Gene sets for utilization of primary and secondary nutrition supplies in the distal gut of endangered iberian lynx.</title>
        <authorList>
            <person name="Alcaide M."/>
            <person name="Messina E."/>
            <person name="Richter M."/>
            <person name="Bargiela R."/>
            <person name="Peplies J."/>
            <person name="Huws S.A."/>
            <person name="Newbold C.J."/>
            <person name="Golyshin P.N."/>
            <person name="Simon M.A."/>
            <person name="Lopez G."/>
            <person name="Yakimov M.M."/>
            <person name="Ferrer M."/>
        </authorList>
    </citation>
    <scope>NUCLEOTIDE SEQUENCE</scope>
</reference>
<name>J9H8D4_9ZZZZ</name>
<sequence length="62" mass="6810">MNGHLLFFAEEFLNHLASHGISQEAEYPSLCQQVLSFAVGQVAFSVRQTPDDVLLLLPPVAL</sequence>
<comment type="caution">
    <text evidence="1">The sequence shown here is derived from an EMBL/GenBank/DDBJ whole genome shotgun (WGS) entry which is preliminary data.</text>
</comment>
<organism evidence="1">
    <name type="scientific">gut metagenome</name>
    <dbReference type="NCBI Taxonomy" id="749906"/>
    <lineage>
        <taxon>unclassified sequences</taxon>
        <taxon>metagenomes</taxon>
        <taxon>organismal metagenomes</taxon>
    </lineage>
</organism>
<protein>
    <submittedName>
        <fullName evidence="1">Uncharacterized protein</fullName>
    </submittedName>
</protein>
<proteinExistence type="predicted"/>
<dbReference type="EMBL" id="AMCI01000137">
    <property type="protein sequence ID" value="EJX10655.1"/>
    <property type="molecule type" value="Genomic_DNA"/>
</dbReference>
<dbReference type="AlphaFoldDB" id="J9H8D4"/>
<gene>
    <name evidence="1" type="ORF">EVA_00752</name>
</gene>